<evidence type="ECO:0000313" key="1">
    <source>
        <dbReference type="EMBL" id="PZP41844.1"/>
    </source>
</evidence>
<dbReference type="AlphaFoldDB" id="A0A2W5EIH9"/>
<comment type="caution">
    <text evidence="1">The sequence shown here is derived from an EMBL/GenBank/DDBJ whole genome shotgun (WGS) entry which is preliminary data.</text>
</comment>
<accession>A0A2W5EIH9</accession>
<proteinExistence type="predicted"/>
<evidence type="ECO:0000313" key="2">
    <source>
        <dbReference type="Proteomes" id="UP000249645"/>
    </source>
</evidence>
<name>A0A2W5EIH9_9SPHI</name>
<dbReference type="Proteomes" id="UP000249645">
    <property type="component" value="Unassembled WGS sequence"/>
</dbReference>
<protein>
    <submittedName>
        <fullName evidence="1">Uncharacterized protein</fullName>
    </submittedName>
</protein>
<reference evidence="1 2" key="1">
    <citation type="submission" date="2017-11" db="EMBL/GenBank/DDBJ databases">
        <title>Infants hospitalized years apart are colonized by the same room-sourced microbial strains.</title>
        <authorList>
            <person name="Brooks B."/>
            <person name="Olm M.R."/>
            <person name="Firek B.A."/>
            <person name="Baker R."/>
            <person name="Thomas B.C."/>
            <person name="Morowitz M.J."/>
            <person name="Banfield J.F."/>
        </authorList>
    </citation>
    <scope>NUCLEOTIDE SEQUENCE [LARGE SCALE GENOMIC DNA]</scope>
    <source>
        <strain evidence="1">S2_009_000_R2_76</strain>
    </source>
</reference>
<feature type="non-terminal residue" evidence="1">
    <location>
        <position position="264"/>
    </location>
</feature>
<dbReference type="EMBL" id="QFOI01000482">
    <property type="protein sequence ID" value="PZP41844.1"/>
    <property type="molecule type" value="Genomic_DNA"/>
</dbReference>
<organism evidence="1 2">
    <name type="scientific">Pseudopedobacter saltans</name>
    <dbReference type="NCBI Taxonomy" id="151895"/>
    <lineage>
        <taxon>Bacteria</taxon>
        <taxon>Pseudomonadati</taxon>
        <taxon>Bacteroidota</taxon>
        <taxon>Sphingobacteriia</taxon>
        <taxon>Sphingobacteriales</taxon>
        <taxon>Sphingobacteriaceae</taxon>
        <taxon>Pseudopedobacter</taxon>
    </lineage>
</organism>
<sequence>MQYLSPIRFFEKLDLQDIDFTDAKKLKKIVNLEFLSYESGIAHIEGFDYNKQDLLQILSDENFGQHWNYHLMIWKNKTLLDVLEKETLDKTKINMVLNYIDNKQFVQFISVYFAKPFSNIIKNLLHNQEIKELSIWMKCATYIRIEEEETAYKSLRLYFEESKQFCRNVSRANYKDKLKEIKKWQNPNWKDLLNNLPDYLYHYRDDLARGLTHILVEIQYGEKKICYRISSWLIRLNIASSELAETIRKNHSIFKKKHRENQTR</sequence>
<gene>
    <name evidence="1" type="ORF">DI598_17770</name>
</gene>